<organism evidence="1 2">
    <name type="scientific">Chryseobacterium aquaticum</name>
    <dbReference type="NCBI Taxonomy" id="452084"/>
    <lineage>
        <taxon>Bacteria</taxon>
        <taxon>Pseudomonadati</taxon>
        <taxon>Bacteroidota</taxon>
        <taxon>Flavobacteriia</taxon>
        <taxon>Flavobacteriales</taxon>
        <taxon>Weeksellaceae</taxon>
        <taxon>Chryseobacterium group</taxon>
        <taxon>Chryseobacterium</taxon>
    </lineage>
</organism>
<keyword evidence="2" id="KW-1185">Reference proteome</keyword>
<reference evidence="1 2" key="1">
    <citation type="submission" date="2015-10" db="EMBL/GenBank/DDBJ databases">
        <title>Chryseobacterium aquaticum genome.</title>
        <authorList>
            <person name="Newman J.D."/>
            <person name="Ferguson M.B."/>
            <person name="Miller J.R."/>
        </authorList>
    </citation>
    <scope>NUCLEOTIDE SEQUENCE [LARGE SCALE GENOMIC DNA]</scope>
    <source>
        <strain evidence="1 2">KCTC 12483</strain>
    </source>
</reference>
<evidence type="ECO:0000313" key="1">
    <source>
        <dbReference type="EMBL" id="KQK24352.1"/>
    </source>
</evidence>
<comment type="caution">
    <text evidence="1">The sequence shown here is derived from an EMBL/GenBank/DDBJ whole genome shotgun (WGS) entry which is preliminary data.</text>
</comment>
<protein>
    <submittedName>
        <fullName evidence="1">Uncharacterized protein</fullName>
    </submittedName>
</protein>
<proteinExistence type="predicted"/>
<evidence type="ECO:0000313" key="2">
    <source>
        <dbReference type="Proteomes" id="UP000051682"/>
    </source>
</evidence>
<dbReference type="AlphaFoldDB" id="A0A0Q3HNI6"/>
<dbReference type="OrthoDB" id="2618242at2"/>
<dbReference type="EMBL" id="LLYZ01000021">
    <property type="protein sequence ID" value="KQK24352.1"/>
    <property type="molecule type" value="Genomic_DNA"/>
</dbReference>
<accession>A0A0Q3HNI6</accession>
<dbReference type="Proteomes" id="UP000051682">
    <property type="component" value="Unassembled WGS sequence"/>
</dbReference>
<dbReference type="RefSeq" id="WP_056017849.1">
    <property type="nucleotide sequence ID" value="NZ_LLYZ01000021.1"/>
</dbReference>
<sequence>MITDKELYSYFIDTLSHCGLFILDKDIEDIEYEIFEEFDIGVISFLHDNSLKQLLDAGLININIYKNCHNLREEVLNIQANGLWQINFVKKDKDWYKILLMSDKIKNEIEDYQRASAR</sequence>
<name>A0A0Q3HNI6_9FLAO</name>
<gene>
    <name evidence="1" type="ORF">AR438_17130</name>
</gene>